<accession>A0A3D9U9Q0</accession>
<dbReference type="EMBL" id="QTUB01000001">
    <property type="protein sequence ID" value="REF25947.1"/>
    <property type="molecule type" value="Genomic_DNA"/>
</dbReference>
<sequence>MRRLLGILLATAAIVIIIVALLVSGLRFSLPHINDYRQQLAHKISELTDISVDIGYISGNWQPFGPQLEVRDLRAVTGETDIKAKKVTLSLDIWRSLLQRRWHFRDLSFYQLQVDYDKPLLDGEGESLFPKPDGLSSLFLERFNHFDLHDSSLTFPTPSGEKIRLILPQLTWLNKDNRHRAQGNINLSSINGQEGVVQVKFDLKDINSVLDSGTIYLQADDIDMRLWFSRWLKDNTGLEDARFSLASWITLKNGRIDNGHLQLKQGHANWHVGDEKHQLTVHDLLLQMRRQGEGWLFDIPNLASLKTNGQQWPAGRIAVLYAMQARKYQNKDHWRVRAENLQLERLSGMLPMISFVIPDIVKDWQYRQPKGLVSSLALDITPELPDSAEIAIKWQDVSWSRWKKLPSVNHFSGALEGNKQWGNFRFELKNSLIDYRAMFQAPFDIASSEGKIMWKNGRDGLKIWSQGLDLQARSLWINGNFHYTESQNQQPMLGILAGIRLDDAGEAWRYFPKPLMGESLTEYLTASLIKGKVDNATLIFQGNPHDFPFKHNNGQFQVWVPLRHATFQYQPDWPALFDLDLDLNFQNNGLQIQTEKAKLGKVNASRISAVIPDYEKEKLLIDAEISGDGKDIHDYFHHSPLTETVGSALDNLQLNGQVDGKLHLDVLLENGTTDASGEVVLKNTDLFIKPLDSKMKHLSGKFRFDNGVLQSDTLSAYWLGNPLSLRFTTQDLPGYYRVNVDLDARWPAATLPKLPVKIRRQLSGRLDWQGKANIMIPSQTEPSQSRPLQHGAKYQIAINADLSHISSTLVGLETESLRASNNINLQATGDTSQLRVTGSLGKRYAFNSQWLLEKNYVRLQRGTLNTDGNGIPDLPEKPMLALHLPAIEGEKWLALIEPLKAESAANNRLRWPELFEISMPYLDIGGQSWHNLILSATNQPDGLHINAIGEEINGDLLINAGGVWQATLNYLYYNPMFSESSSSDNESLASNAAETETPKYALNHWPTLNVKCDECWLAGLNIGKISGTVTPEGDALSLTNGRVENSAGKLTLSGRWSESNTGNYTWAKGQISGKKFDDMAAYLGFIVPITGASFKFDFDLNWKDTPWNPDVKTLNGALTGKVGKGAIAKLGGGRAGQLLRLVSFDALLRKLQLDFSDTFSNDFNFDSMSGDAAIKNGVMYTDNFRIDGLEADIHGKGQINFIRHQLNMELVITPEISATVGVATAFAVNPVVGAAVFAATKALGPLWNKISVIRYRLTGSLEQPKIDEVLRQLKENKGS</sequence>
<feature type="domain" description="YhdP central" evidence="1">
    <location>
        <begin position="1"/>
        <end position="1266"/>
    </location>
</feature>
<reference evidence="2 3" key="1">
    <citation type="submission" date="2018-08" db="EMBL/GenBank/DDBJ databases">
        <title>Genomic Encyclopedia of Archaeal and Bacterial Type Strains, Phase II (KMG-II): from individual species to whole genera.</title>
        <authorList>
            <person name="Goeker M."/>
        </authorList>
    </citation>
    <scope>NUCLEOTIDE SEQUENCE [LARGE SCALE GENOMIC DNA]</scope>
    <source>
        <strain evidence="2 3">DSM 17905</strain>
    </source>
</reference>
<gene>
    <name evidence="2" type="ORF">BDD26_0499</name>
</gene>
<dbReference type="AlphaFoldDB" id="A0A3D9U9Q0"/>
<dbReference type="Proteomes" id="UP000256294">
    <property type="component" value="Unassembled WGS sequence"/>
</dbReference>
<name>A0A3D9U9Q0_9GAMM</name>
<evidence type="ECO:0000313" key="3">
    <source>
        <dbReference type="Proteomes" id="UP000256294"/>
    </source>
</evidence>
<dbReference type="InterPro" id="IPR011836">
    <property type="entry name" value="YhdP"/>
</dbReference>
<dbReference type="RefSeq" id="WP_115825452.1">
    <property type="nucleotide sequence ID" value="NZ_QTUB01000001.1"/>
</dbReference>
<evidence type="ECO:0000259" key="1">
    <source>
        <dbReference type="Pfam" id="PF13116"/>
    </source>
</evidence>
<organism evidence="2 3">
    <name type="scientific">Xenorhabdus cabanillasii</name>
    <dbReference type="NCBI Taxonomy" id="351673"/>
    <lineage>
        <taxon>Bacteria</taxon>
        <taxon>Pseudomonadati</taxon>
        <taxon>Pseudomonadota</taxon>
        <taxon>Gammaproteobacteria</taxon>
        <taxon>Enterobacterales</taxon>
        <taxon>Morganellaceae</taxon>
        <taxon>Xenorhabdus</taxon>
    </lineage>
</organism>
<dbReference type="PANTHER" id="PTHR38690:SF1">
    <property type="entry name" value="PROTEASE"/>
    <property type="match status" value="1"/>
</dbReference>
<dbReference type="NCBIfam" id="TIGR02099">
    <property type="entry name" value="YhdP family protein"/>
    <property type="match status" value="1"/>
</dbReference>
<proteinExistence type="predicted"/>
<dbReference type="Pfam" id="PF13116">
    <property type="entry name" value="YhdP"/>
    <property type="match status" value="1"/>
</dbReference>
<dbReference type="PANTHER" id="PTHR38690">
    <property type="entry name" value="PROTEASE-RELATED"/>
    <property type="match status" value="1"/>
</dbReference>
<dbReference type="NCBIfam" id="NF008148">
    <property type="entry name" value="PRK10899.1"/>
    <property type="match status" value="1"/>
</dbReference>
<dbReference type="InterPro" id="IPR025263">
    <property type="entry name" value="YhdP_central"/>
</dbReference>
<comment type="caution">
    <text evidence="2">The sequence shown here is derived from an EMBL/GenBank/DDBJ whole genome shotgun (WGS) entry which is preliminary data.</text>
</comment>
<evidence type="ECO:0000313" key="2">
    <source>
        <dbReference type="EMBL" id="REF25947.1"/>
    </source>
</evidence>
<keyword evidence="3" id="KW-1185">Reference proteome</keyword>
<protein>
    <submittedName>
        <fullName evidence="2">Uncharacterized protein (TIGR02099 family)</fullName>
    </submittedName>
</protein>